<evidence type="ECO:0000313" key="4">
    <source>
        <dbReference type="Proteomes" id="UP001596496"/>
    </source>
</evidence>
<gene>
    <name evidence="3" type="ORF">ACFQSB_34125</name>
</gene>
<dbReference type="EMBL" id="JBHTCG010000036">
    <property type="protein sequence ID" value="MFC7387286.1"/>
    <property type="molecule type" value="Genomic_DNA"/>
</dbReference>
<feature type="region of interest" description="Disordered" evidence="1">
    <location>
        <begin position="601"/>
        <end position="645"/>
    </location>
</feature>
<feature type="domain" description="DUF1023" evidence="2">
    <location>
        <begin position="339"/>
        <end position="508"/>
    </location>
</feature>
<reference evidence="4" key="1">
    <citation type="journal article" date="2019" name="Int. J. Syst. Evol. Microbiol.">
        <title>The Global Catalogue of Microorganisms (GCM) 10K type strain sequencing project: providing services to taxonomists for standard genome sequencing and annotation.</title>
        <authorList>
            <consortium name="The Broad Institute Genomics Platform"/>
            <consortium name="The Broad Institute Genome Sequencing Center for Infectious Disease"/>
            <person name="Wu L."/>
            <person name="Ma J."/>
        </authorList>
    </citation>
    <scope>NUCLEOTIDE SEQUENCE [LARGE SCALE GENOMIC DNA]</scope>
    <source>
        <strain evidence="4">CECT 7649</strain>
    </source>
</reference>
<evidence type="ECO:0000259" key="2">
    <source>
        <dbReference type="Pfam" id="PF06259"/>
    </source>
</evidence>
<organism evidence="3 4">
    <name type="scientific">Sphaerisporangium rhizosphaerae</name>
    <dbReference type="NCBI Taxonomy" id="2269375"/>
    <lineage>
        <taxon>Bacteria</taxon>
        <taxon>Bacillati</taxon>
        <taxon>Actinomycetota</taxon>
        <taxon>Actinomycetes</taxon>
        <taxon>Streptosporangiales</taxon>
        <taxon>Streptosporangiaceae</taxon>
        <taxon>Sphaerisporangium</taxon>
    </lineage>
</organism>
<dbReference type="InterPro" id="IPR010427">
    <property type="entry name" value="DUF1023"/>
</dbReference>
<sequence length="645" mass="67542">MATGQTADLEAALSRVIRLADEHATALDSPMRCMAASAWVGGGAPAFSKALNEQRTVMQRAFQEAATQIAARLRQLGGQAPRVPSISTSVSVMTAARTGFSGMDIAAMEGLVASLQKAGQELPEAGHRLSAELSALCVPASSGKQIAGAGEWAQGQVGDLRRRLSVIQQEHDSGLTTKAMAGFGLFGGYAPDPGGVDKLTAAAGNGDAAALKALVALQNTGKDATLANRLNAWWHQLGKPAQERLMNQSPQLIGTLNGLPTTARDQANRNYLRGEKIWLGSELARLRALPSSDEVRKAIGEAEAKMRQLASVERSLAQGGRNGLPPAYLMQVELGGLGKTVISFGDPDKADRIVAYVPDTGTTLEKFDGDVQRASDMWAQANFLAPGTKVASIAWLGYAAPQWGNAGPAHTPGTLDDALAGAPALASFADGLHAAHRAASDARFTVLGHSYGSTVTGVAAQMRPKSFADQLIFVGSPGVVAMHAKALGVDSVWVGEAPNDPVGDIGSFGPLQPVTPDAQGVVKELAKDIWKGFVKGEGPFGADPSRSEFGAKRFYVPDSGDSIASFAGHSSYWGDNERGWDRRSISLRNIGYLINGQYDELVPFPESPDNPAPPRPTAPPSLAAEPKSAEEPTFHQIPSPRPAGG</sequence>
<dbReference type="InterPro" id="IPR029058">
    <property type="entry name" value="AB_hydrolase_fold"/>
</dbReference>
<dbReference type="GO" id="GO:0016787">
    <property type="term" value="F:hydrolase activity"/>
    <property type="evidence" value="ECO:0007669"/>
    <property type="project" value="UniProtKB-KW"/>
</dbReference>
<keyword evidence="3" id="KW-0378">Hydrolase</keyword>
<comment type="caution">
    <text evidence="3">The sequence shown here is derived from an EMBL/GenBank/DDBJ whole genome shotgun (WGS) entry which is preliminary data.</text>
</comment>
<protein>
    <submittedName>
        <fullName evidence="3">Alpha/beta hydrolase</fullName>
    </submittedName>
</protein>
<name>A0ABW2PJC4_9ACTN</name>
<dbReference type="Pfam" id="PF06259">
    <property type="entry name" value="Abhydrolase_8"/>
    <property type="match status" value="1"/>
</dbReference>
<evidence type="ECO:0000313" key="3">
    <source>
        <dbReference type="EMBL" id="MFC7387286.1"/>
    </source>
</evidence>
<dbReference type="Proteomes" id="UP001596496">
    <property type="component" value="Unassembled WGS sequence"/>
</dbReference>
<proteinExistence type="predicted"/>
<feature type="compositionally biased region" description="Pro residues" evidence="1">
    <location>
        <begin position="605"/>
        <end position="619"/>
    </location>
</feature>
<dbReference type="RefSeq" id="WP_380830948.1">
    <property type="nucleotide sequence ID" value="NZ_JBHTCG010000036.1"/>
</dbReference>
<accession>A0ABW2PJC4</accession>
<dbReference type="SUPFAM" id="SSF53474">
    <property type="entry name" value="alpha/beta-Hydrolases"/>
    <property type="match status" value="2"/>
</dbReference>
<evidence type="ECO:0000256" key="1">
    <source>
        <dbReference type="SAM" id="MobiDB-lite"/>
    </source>
</evidence>
<keyword evidence="4" id="KW-1185">Reference proteome</keyword>
<dbReference type="Gene3D" id="3.40.50.1820">
    <property type="entry name" value="alpha/beta hydrolase"/>
    <property type="match status" value="1"/>
</dbReference>